<proteinExistence type="predicted"/>
<evidence type="ECO:0000313" key="2">
    <source>
        <dbReference type="EMBL" id="MDY2587920.1"/>
    </source>
</evidence>
<organism evidence="2 3">
    <name type="scientific">Winogradskyella aquimaris</name>
    <dbReference type="NCBI Taxonomy" id="864074"/>
    <lineage>
        <taxon>Bacteria</taxon>
        <taxon>Pseudomonadati</taxon>
        <taxon>Bacteroidota</taxon>
        <taxon>Flavobacteriia</taxon>
        <taxon>Flavobacteriales</taxon>
        <taxon>Flavobacteriaceae</taxon>
        <taxon>Winogradskyella</taxon>
    </lineage>
</organism>
<evidence type="ECO:0000256" key="1">
    <source>
        <dbReference type="SAM" id="Phobius"/>
    </source>
</evidence>
<dbReference type="RefSeq" id="WP_320556271.1">
    <property type="nucleotide sequence ID" value="NZ_JAXDAE010000011.1"/>
</dbReference>
<gene>
    <name evidence="2" type="ORF">SNF14_11270</name>
</gene>
<feature type="transmembrane region" description="Helical" evidence="1">
    <location>
        <begin position="39"/>
        <end position="59"/>
    </location>
</feature>
<dbReference type="Pfam" id="PF21900">
    <property type="entry name" value="DUF6920"/>
    <property type="match status" value="1"/>
</dbReference>
<evidence type="ECO:0000313" key="3">
    <source>
        <dbReference type="Proteomes" id="UP001285855"/>
    </source>
</evidence>
<comment type="caution">
    <text evidence="2">The sequence shown here is derived from an EMBL/GenBank/DDBJ whole genome shotgun (WGS) entry which is preliminary data.</text>
</comment>
<accession>A0ABU5EN91</accession>
<keyword evidence="1" id="KW-0472">Membrane</keyword>
<feature type="transmembrane region" description="Helical" evidence="1">
    <location>
        <begin position="64"/>
        <end position="82"/>
    </location>
</feature>
<keyword evidence="1" id="KW-0812">Transmembrane</keyword>
<dbReference type="InterPro" id="IPR054213">
    <property type="entry name" value="DUF6920"/>
</dbReference>
<protein>
    <submittedName>
        <fullName evidence="2">DUF6544 family protein</fullName>
    </submittedName>
</protein>
<keyword evidence="1" id="KW-1133">Transmembrane helix</keyword>
<keyword evidence="3" id="KW-1185">Reference proteome</keyword>
<dbReference type="EMBL" id="JAXDAE010000011">
    <property type="protein sequence ID" value="MDY2587920.1"/>
    <property type="molecule type" value="Genomic_DNA"/>
</dbReference>
<feature type="transmembrane region" description="Helical" evidence="1">
    <location>
        <begin position="88"/>
        <end position="105"/>
    </location>
</feature>
<dbReference type="Proteomes" id="UP001285855">
    <property type="component" value="Unassembled WGS sequence"/>
</dbReference>
<reference evidence="2 3" key="1">
    <citation type="submission" date="2023-11" db="EMBL/GenBank/DDBJ databases">
        <title>Winogradskyella pelagius sp. nov., isolated from coastal sediment.</title>
        <authorList>
            <person name="Li F."/>
        </authorList>
    </citation>
    <scope>NUCLEOTIDE SEQUENCE [LARGE SCALE GENOMIC DNA]</scope>
    <source>
        <strain evidence="2 3">KCTC 23502</strain>
    </source>
</reference>
<name>A0ABU5EN91_9FLAO</name>
<sequence length="362" mass="41368">MKYIFSFVLVIHACIHLMGFAKAFYVTDVKQQVLGISKPIGLLWLIAFVLFTVSLVLYITNKKWFYIAFLAIILSQILIIMAWQDAKFGTVANIIILMVSLSAFGHHQFQNMVNNEIVNLLDKNKIQDAKIITQNDLETLPQIVGKWLKISGVLGREKTETVYLEQKGLMKTAPNSKWMSFEAKQYFNIKTASFLWSVTVNAMPMINMVGRDKLVDGEGEMLIKLTGLIPVVNEKENLKINSGAMIRLLSEMCWFPSAAVSDYISWQELDNNRAKATLAWNDESVSGVFSFTEEGDLLSFEADRYYGGGVDAKEEKWFVLVEDYKTFHGIKIPNKSKVIWKFETGDFYWLNVEITDIKFNIK</sequence>